<protein>
    <recommendedName>
        <fullName evidence="3">DUF4062 domain-containing protein</fullName>
    </recommendedName>
</protein>
<dbReference type="PANTHER" id="PTHR19871">
    <property type="entry name" value="BETA TRANSDUCIN-RELATED PROTEIN"/>
    <property type="match status" value="1"/>
</dbReference>
<dbReference type="OMA" id="QMLDLRW"/>
<dbReference type="Ensembl" id="ENSAPET00000015283.1">
    <property type="protein sequence ID" value="ENSAPEP00000014893.1"/>
    <property type="gene ID" value="ENSAPEG00000010615.1"/>
</dbReference>
<evidence type="ECO:0008006" key="3">
    <source>
        <dbReference type="Google" id="ProtNLM"/>
    </source>
</evidence>
<dbReference type="STRING" id="161767.ENSAPEP00000014893"/>
<dbReference type="AlphaFoldDB" id="A0A3P8SRB6"/>
<keyword evidence="2" id="KW-1185">Reference proteome</keyword>
<sequence>MYVCYSDTVVERSALMENVYPRLYLYCKQRGYDFRMVDLRWGVENPTAEQHDTIKLHVENLQQCQKTLGPNFIVR</sequence>
<evidence type="ECO:0000313" key="2">
    <source>
        <dbReference type="Proteomes" id="UP000265080"/>
    </source>
</evidence>
<dbReference type="Proteomes" id="UP000265080">
    <property type="component" value="Chromosome 23"/>
</dbReference>
<organism evidence="1 2">
    <name type="scientific">Amphiprion percula</name>
    <name type="common">Orange clownfish</name>
    <name type="synonym">Lutjanus percula</name>
    <dbReference type="NCBI Taxonomy" id="161767"/>
    <lineage>
        <taxon>Eukaryota</taxon>
        <taxon>Metazoa</taxon>
        <taxon>Chordata</taxon>
        <taxon>Craniata</taxon>
        <taxon>Vertebrata</taxon>
        <taxon>Euteleostomi</taxon>
        <taxon>Actinopterygii</taxon>
        <taxon>Neopterygii</taxon>
        <taxon>Teleostei</taxon>
        <taxon>Neoteleostei</taxon>
        <taxon>Acanthomorphata</taxon>
        <taxon>Ovalentaria</taxon>
        <taxon>Pomacentridae</taxon>
        <taxon>Amphiprion</taxon>
    </lineage>
</organism>
<reference evidence="1" key="3">
    <citation type="submission" date="2025-09" db="UniProtKB">
        <authorList>
            <consortium name="Ensembl"/>
        </authorList>
    </citation>
    <scope>IDENTIFICATION</scope>
</reference>
<reference evidence="1 2" key="1">
    <citation type="submission" date="2018-03" db="EMBL/GenBank/DDBJ databases">
        <title>Finding Nemo's genes: A chromosome-scale reference assembly of the genome of the orange clownfish Amphiprion percula.</title>
        <authorList>
            <person name="Lehmann R."/>
        </authorList>
    </citation>
    <scope>NUCLEOTIDE SEQUENCE</scope>
</reference>
<accession>A0A3P8SRB6</accession>
<dbReference type="GeneTree" id="ENSGT00940000167021"/>
<evidence type="ECO:0000313" key="1">
    <source>
        <dbReference type="Ensembl" id="ENSAPEP00000014893.1"/>
    </source>
</evidence>
<dbReference type="InterPro" id="IPR052752">
    <property type="entry name" value="NACHT-WD_repeat"/>
</dbReference>
<reference evidence="1" key="2">
    <citation type="submission" date="2025-08" db="UniProtKB">
        <authorList>
            <consortium name="Ensembl"/>
        </authorList>
    </citation>
    <scope>IDENTIFICATION</scope>
</reference>
<proteinExistence type="predicted"/>
<dbReference type="PANTHER" id="PTHR19871:SF43">
    <property type="entry name" value="SI:CH211-212K18.6"/>
    <property type="match status" value="1"/>
</dbReference>
<name>A0A3P8SRB6_AMPPE</name>